<accession>A0A421BCS0</accession>
<protein>
    <submittedName>
        <fullName evidence="1">Uncharacterized protein</fullName>
    </submittedName>
</protein>
<keyword evidence="2" id="KW-1185">Reference proteome</keyword>
<evidence type="ECO:0000313" key="1">
    <source>
        <dbReference type="EMBL" id="RLK62185.1"/>
    </source>
</evidence>
<proteinExistence type="predicted"/>
<organism evidence="1 2">
    <name type="scientific">Actinokineospora cianjurensis</name>
    <dbReference type="NCBI Taxonomy" id="585224"/>
    <lineage>
        <taxon>Bacteria</taxon>
        <taxon>Bacillati</taxon>
        <taxon>Actinomycetota</taxon>
        <taxon>Actinomycetes</taxon>
        <taxon>Pseudonocardiales</taxon>
        <taxon>Pseudonocardiaceae</taxon>
        <taxon>Actinokineospora</taxon>
    </lineage>
</organism>
<sequence length="42" mass="3919">MTVAAGNRSVAVVAVLGRGGVAARVMGGTVVANGPVAGVLGR</sequence>
<reference evidence="1 2" key="1">
    <citation type="submission" date="2018-10" db="EMBL/GenBank/DDBJ databases">
        <title>Genomic Encyclopedia of Archaeal and Bacterial Type Strains, Phase II (KMG-II): from individual species to whole genera.</title>
        <authorList>
            <person name="Goeker M."/>
        </authorList>
    </citation>
    <scope>NUCLEOTIDE SEQUENCE [LARGE SCALE GENOMIC DNA]</scope>
    <source>
        <strain evidence="1 2">DSM 45657</strain>
    </source>
</reference>
<dbReference type="EMBL" id="RCDD01000001">
    <property type="protein sequence ID" value="RLK62185.1"/>
    <property type="molecule type" value="Genomic_DNA"/>
</dbReference>
<dbReference type="AlphaFoldDB" id="A0A421BCS0"/>
<name>A0A421BCS0_9PSEU</name>
<comment type="caution">
    <text evidence="1">The sequence shown here is derived from an EMBL/GenBank/DDBJ whole genome shotgun (WGS) entry which is preliminary data.</text>
</comment>
<gene>
    <name evidence="1" type="ORF">CLV68_2740</name>
</gene>
<evidence type="ECO:0000313" key="2">
    <source>
        <dbReference type="Proteomes" id="UP000282454"/>
    </source>
</evidence>
<dbReference type="Proteomes" id="UP000282454">
    <property type="component" value="Unassembled WGS sequence"/>
</dbReference>